<keyword evidence="1" id="KW-1133">Transmembrane helix</keyword>
<organism evidence="2 3">
    <name type="scientific">Hyphococcus luteus</name>
    <dbReference type="NCBI Taxonomy" id="2058213"/>
    <lineage>
        <taxon>Bacteria</taxon>
        <taxon>Pseudomonadati</taxon>
        <taxon>Pseudomonadota</taxon>
        <taxon>Alphaproteobacteria</taxon>
        <taxon>Parvularculales</taxon>
        <taxon>Parvularculaceae</taxon>
        <taxon>Hyphococcus</taxon>
    </lineage>
</organism>
<evidence type="ECO:0000313" key="2">
    <source>
        <dbReference type="EMBL" id="PQA89696.1"/>
    </source>
</evidence>
<sequence length="154" mass="16879">MHNRRLIVGIGAITIPAVWLGMLIGVSFVATPVKFEAHSLDLLTALEIGQVTFSLFNKIEWGACSLLIAFIWMSRWPLIRTMLAAWVLFLITVQSAWLLPVLNAYIESIPHGAQKPPSLEHSVYSAMETIKLVSLAAIAAMAISGNIRTSAPLR</sequence>
<dbReference type="EMBL" id="PJCH01000001">
    <property type="protein sequence ID" value="PQA89696.1"/>
    <property type="molecule type" value="Genomic_DNA"/>
</dbReference>
<evidence type="ECO:0008006" key="4">
    <source>
        <dbReference type="Google" id="ProtNLM"/>
    </source>
</evidence>
<evidence type="ECO:0000256" key="1">
    <source>
        <dbReference type="SAM" id="Phobius"/>
    </source>
</evidence>
<feature type="transmembrane region" description="Helical" evidence="1">
    <location>
        <begin position="126"/>
        <end position="147"/>
    </location>
</feature>
<keyword evidence="3" id="KW-1185">Reference proteome</keyword>
<dbReference type="OrthoDB" id="192334at2"/>
<reference evidence="2 3" key="1">
    <citation type="submission" date="2017-12" db="EMBL/GenBank/DDBJ databases">
        <authorList>
            <person name="Hurst M.R.H."/>
        </authorList>
    </citation>
    <scope>NUCLEOTIDE SEQUENCE [LARGE SCALE GENOMIC DNA]</scope>
    <source>
        <strain evidence="2 3">SY-3-19</strain>
    </source>
</reference>
<proteinExistence type="predicted"/>
<comment type="caution">
    <text evidence="2">The sequence shown here is derived from an EMBL/GenBank/DDBJ whole genome shotgun (WGS) entry which is preliminary data.</text>
</comment>
<name>A0A2S7KAZ8_9PROT</name>
<dbReference type="AlphaFoldDB" id="A0A2S7KAZ8"/>
<feature type="transmembrane region" description="Helical" evidence="1">
    <location>
        <begin position="83"/>
        <end position="106"/>
    </location>
</feature>
<keyword evidence="1" id="KW-0812">Transmembrane</keyword>
<protein>
    <recommendedName>
        <fullName evidence="4">DUF4149 domain-containing protein</fullName>
    </recommendedName>
</protein>
<accession>A0A2S7KAZ8</accession>
<dbReference type="Proteomes" id="UP000239504">
    <property type="component" value="Unassembled WGS sequence"/>
</dbReference>
<feature type="transmembrane region" description="Helical" evidence="1">
    <location>
        <begin position="51"/>
        <end position="71"/>
    </location>
</feature>
<dbReference type="RefSeq" id="WP_104828398.1">
    <property type="nucleotide sequence ID" value="NZ_PJCH01000001.1"/>
</dbReference>
<keyword evidence="1" id="KW-0472">Membrane</keyword>
<evidence type="ECO:0000313" key="3">
    <source>
        <dbReference type="Proteomes" id="UP000239504"/>
    </source>
</evidence>
<gene>
    <name evidence="2" type="ORF">CW354_02220</name>
</gene>
<feature type="transmembrane region" description="Helical" evidence="1">
    <location>
        <begin position="7"/>
        <end position="31"/>
    </location>
</feature>